<keyword evidence="1" id="KW-0472">Membrane</keyword>
<protein>
    <submittedName>
        <fullName evidence="2">Uncharacterized protein</fullName>
    </submittedName>
</protein>
<dbReference type="EMBL" id="MTSE01000024">
    <property type="protein sequence ID" value="OUJ70290.1"/>
    <property type="molecule type" value="Genomic_DNA"/>
</dbReference>
<dbReference type="OrthoDB" id="3540634at2"/>
<comment type="caution">
    <text evidence="2">The sequence shown here is derived from an EMBL/GenBank/DDBJ whole genome shotgun (WGS) entry which is preliminary data.</text>
</comment>
<feature type="transmembrane region" description="Helical" evidence="1">
    <location>
        <begin position="79"/>
        <end position="98"/>
    </location>
</feature>
<organism evidence="2 3">
    <name type="scientific">Hymenobacter crusticola</name>
    <dbReference type="NCBI Taxonomy" id="1770526"/>
    <lineage>
        <taxon>Bacteria</taxon>
        <taxon>Pseudomonadati</taxon>
        <taxon>Bacteroidota</taxon>
        <taxon>Cytophagia</taxon>
        <taxon>Cytophagales</taxon>
        <taxon>Hymenobacteraceae</taxon>
        <taxon>Hymenobacter</taxon>
    </lineage>
</organism>
<feature type="transmembrane region" description="Helical" evidence="1">
    <location>
        <begin position="7"/>
        <end position="27"/>
    </location>
</feature>
<feature type="transmembrane region" description="Helical" evidence="1">
    <location>
        <begin position="110"/>
        <end position="133"/>
    </location>
</feature>
<evidence type="ECO:0000313" key="2">
    <source>
        <dbReference type="EMBL" id="OUJ70290.1"/>
    </source>
</evidence>
<evidence type="ECO:0000256" key="1">
    <source>
        <dbReference type="SAM" id="Phobius"/>
    </source>
</evidence>
<dbReference type="RefSeq" id="WP_086596786.1">
    <property type="nucleotide sequence ID" value="NZ_MTSE01000024.1"/>
</dbReference>
<feature type="transmembrane region" description="Helical" evidence="1">
    <location>
        <begin position="47"/>
        <end position="67"/>
    </location>
</feature>
<proteinExistence type="predicted"/>
<sequence length="136" mass="14276">MSSLSKLLCGIILLTAPTIQYGGYYLLTLLTGQSEQELTDFQRSMFRAGHAHAGVLAILALLAQLLLDYALLPGWLLWVARLGFPLAAVLVSAGFFAGAGGRHVTQPTPFIAVLYAGAGLLAVAVVLAGIGLIRAR</sequence>
<reference evidence="2 3" key="1">
    <citation type="submission" date="2017-01" db="EMBL/GenBank/DDBJ databases">
        <title>A new Hymenobacter.</title>
        <authorList>
            <person name="Liang Y."/>
            <person name="Feng F."/>
        </authorList>
    </citation>
    <scope>NUCLEOTIDE SEQUENCE [LARGE SCALE GENOMIC DNA]</scope>
    <source>
        <strain evidence="2">MIMBbqt21</strain>
    </source>
</reference>
<keyword evidence="1" id="KW-0812">Transmembrane</keyword>
<evidence type="ECO:0000313" key="3">
    <source>
        <dbReference type="Proteomes" id="UP000194873"/>
    </source>
</evidence>
<accession>A0A243W6T6</accession>
<keyword evidence="1" id="KW-1133">Transmembrane helix</keyword>
<keyword evidence="3" id="KW-1185">Reference proteome</keyword>
<gene>
    <name evidence="2" type="ORF">BXP70_24660</name>
</gene>
<name>A0A243W6T6_9BACT</name>
<dbReference type="Proteomes" id="UP000194873">
    <property type="component" value="Unassembled WGS sequence"/>
</dbReference>
<dbReference type="AlphaFoldDB" id="A0A243W6T6"/>